<accession>A0AAV9W5X9</accession>
<organism evidence="3 4">
    <name type="scientific">Arthrobotrys musiformis</name>
    <dbReference type="NCBI Taxonomy" id="47236"/>
    <lineage>
        <taxon>Eukaryota</taxon>
        <taxon>Fungi</taxon>
        <taxon>Dikarya</taxon>
        <taxon>Ascomycota</taxon>
        <taxon>Pezizomycotina</taxon>
        <taxon>Orbiliomycetes</taxon>
        <taxon>Orbiliales</taxon>
        <taxon>Orbiliaceae</taxon>
        <taxon>Arthrobotrys</taxon>
    </lineage>
</organism>
<feature type="compositionally biased region" description="Basic and acidic residues" evidence="2">
    <location>
        <begin position="192"/>
        <end position="202"/>
    </location>
</feature>
<dbReference type="Pfam" id="PF13300">
    <property type="entry name" value="DUF4078"/>
    <property type="match status" value="1"/>
</dbReference>
<dbReference type="PANTHER" id="PTHR15885">
    <property type="entry name" value="COILED-COIL DOMAIN-CONTAINING PROTEIN 174"/>
    <property type="match status" value="1"/>
</dbReference>
<feature type="region of interest" description="Disordered" evidence="2">
    <location>
        <begin position="1"/>
        <end position="100"/>
    </location>
</feature>
<keyword evidence="4" id="KW-1185">Reference proteome</keyword>
<feature type="region of interest" description="Disordered" evidence="2">
    <location>
        <begin position="297"/>
        <end position="342"/>
    </location>
</feature>
<gene>
    <name evidence="3" type="ORF">TWF481_009567</name>
</gene>
<evidence type="ECO:0000256" key="1">
    <source>
        <dbReference type="ARBA" id="ARBA00023054"/>
    </source>
</evidence>
<protein>
    <recommendedName>
        <fullName evidence="5">Nuclear speckle splicing regulatory protein 1 N-terminal domain-containing protein</fullName>
    </recommendedName>
</protein>
<dbReference type="AlphaFoldDB" id="A0AAV9W5X9"/>
<feature type="compositionally biased region" description="Basic and acidic residues" evidence="2">
    <location>
        <begin position="297"/>
        <end position="337"/>
    </location>
</feature>
<evidence type="ECO:0000256" key="2">
    <source>
        <dbReference type="SAM" id="MobiDB-lite"/>
    </source>
</evidence>
<reference evidence="3 4" key="1">
    <citation type="submission" date="2023-08" db="EMBL/GenBank/DDBJ databases">
        <authorList>
            <person name="Palmer J.M."/>
        </authorList>
    </citation>
    <scope>NUCLEOTIDE SEQUENCE [LARGE SCALE GENOMIC DNA]</scope>
    <source>
        <strain evidence="3 4">TWF481</strain>
    </source>
</reference>
<keyword evidence="1" id="KW-0175">Coiled coil</keyword>
<dbReference type="Proteomes" id="UP001370758">
    <property type="component" value="Unassembled WGS sequence"/>
</dbReference>
<feature type="region of interest" description="Disordered" evidence="2">
    <location>
        <begin position="151"/>
        <end position="202"/>
    </location>
</feature>
<feature type="compositionally biased region" description="Low complexity" evidence="2">
    <location>
        <begin position="22"/>
        <end position="42"/>
    </location>
</feature>
<proteinExistence type="predicted"/>
<evidence type="ECO:0000313" key="4">
    <source>
        <dbReference type="Proteomes" id="UP001370758"/>
    </source>
</evidence>
<name>A0AAV9W5X9_9PEZI</name>
<evidence type="ECO:0000313" key="3">
    <source>
        <dbReference type="EMBL" id="KAK6501740.1"/>
    </source>
</evidence>
<evidence type="ECO:0008006" key="5">
    <source>
        <dbReference type="Google" id="ProtNLM"/>
    </source>
</evidence>
<feature type="compositionally biased region" description="Acidic residues" evidence="2">
    <location>
        <begin position="162"/>
        <end position="182"/>
    </location>
</feature>
<comment type="caution">
    <text evidence="3">The sequence shown here is derived from an EMBL/GenBank/DDBJ whole genome shotgun (WGS) entry which is preliminary data.</text>
</comment>
<dbReference type="EMBL" id="JAVHJL010000006">
    <property type="protein sequence ID" value="KAK6501740.1"/>
    <property type="molecule type" value="Genomic_DNA"/>
</dbReference>
<dbReference type="GO" id="GO:0005634">
    <property type="term" value="C:nucleus"/>
    <property type="evidence" value="ECO:0007669"/>
    <property type="project" value="TreeGrafter"/>
</dbReference>
<dbReference type="InterPro" id="IPR025066">
    <property type="entry name" value="CCDC174-like"/>
</dbReference>
<feature type="compositionally biased region" description="Basic and acidic residues" evidence="2">
    <location>
        <begin position="72"/>
        <end position="81"/>
    </location>
</feature>
<sequence>MSNPSANPTLYGRPKPKNSIPSNLSSTSALALSSELARLASSGKPQGRKRPAPSSKDDIFRKPSNKGVSTRAAKDIADGTSKKTTSKDIGYLDDAQLQRSRKMMEEKTRLYNAMKRGDYVPPTKKFKAGWAGAEEDRAGALIDFDRKWAEREANKETSDAETSSDDELSVRSDDEEMVEYEDEFGRTRKQTKREQRRLQREDMRTRVMAAAYDSDSEDVRKRKVNYNRLIYDDTIQSGAFDHAEFERRGKELEEEARNADQDTHYDATKEVRTKGVAFYQFSQDAETRKKEMDALKVERENTEKVKGKRLADKEERRKEVERRREELKNRRQGKQGEKWLQNFLEEQPELLAKSAPAQKPENVD</sequence>
<dbReference type="PANTHER" id="PTHR15885:SF1">
    <property type="entry name" value="COILED-COIL DOMAIN-CONTAINING PROTEIN 174"/>
    <property type="match status" value="1"/>
</dbReference>